<keyword evidence="8 12" id="KW-0862">Zinc</keyword>
<dbReference type="GO" id="GO:0006508">
    <property type="term" value="P:proteolysis"/>
    <property type="evidence" value="ECO:0007669"/>
    <property type="project" value="UniProtKB-KW"/>
</dbReference>
<feature type="domain" description="FTP" evidence="14">
    <location>
        <begin position="90"/>
        <end position="132"/>
    </location>
</feature>
<feature type="binding site" evidence="12">
    <location>
        <position position="611"/>
    </location>
    <ligand>
        <name>Zn(2+)</name>
        <dbReference type="ChEBI" id="CHEBI:29105"/>
        <note>catalytic</note>
    </ligand>
</feature>
<feature type="active site" evidence="11">
    <location>
        <position position="612"/>
    </location>
</feature>
<dbReference type="GO" id="GO:0004222">
    <property type="term" value="F:metalloendopeptidase activity"/>
    <property type="evidence" value="ECO:0007669"/>
    <property type="project" value="InterPro"/>
</dbReference>
<evidence type="ECO:0000256" key="11">
    <source>
        <dbReference type="PIRSR" id="PIRSR601842-1"/>
    </source>
</evidence>
<dbReference type="Gene3D" id="1.10.390.10">
    <property type="entry name" value="Neutral Protease Domain 2"/>
    <property type="match status" value="1"/>
</dbReference>
<evidence type="ECO:0000256" key="8">
    <source>
        <dbReference type="ARBA" id="ARBA00022833"/>
    </source>
</evidence>
<comment type="subcellular location">
    <subcellularLocation>
        <location evidence="1 13">Secreted</location>
    </subcellularLocation>
</comment>
<keyword evidence="3 13" id="KW-0964">Secreted</keyword>
<feature type="signal peptide" evidence="13">
    <location>
        <begin position="1"/>
        <end position="21"/>
    </location>
</feature>
<keyword evidence="4 13" id="KW-0645">Protease</keyword>
<dbReference type="InterPro" id="IPR050371">
    <property type="entry name" value="Fungal_virulence_M36"/>
</dbReference>
<keyword evidence="9 13" id="KW-0482">Metalloprotease</keyword>
<feature type="binding site" evidence="12">
    <location>
        <position position="641"/>
    </location>
    <ligand>
        <name>Zn(2+)</name>
        <dbReference type="ChEBI" id="CHEBI:29105"/>
        <note>catalytic</note>
    </ligand>
</feature>
<dbReference type="InterPro" id="IPR027268">
    <property type="entry name" value="Peptidase_M4/M1_CTD_sf"/>
</dbReference>
<dbReference type="PANTHER" id="PTHR33478">
    <property type="entry name" value="EXTRACELLULAR METALLOPROTEINASE MEP"/>
    <property type="match status" value="1"/>
</dbReference>
<evidence type="ECO:0000256" key="3">
    <source>
        <dbReference type="ARBA" id="ARBA00022525"/>
    </source>
</evidence>
<dbReference type="Pfam" id="PF02128">
    <property type="entry name" value="Peptidase_M36"/>
    <property type="match status" value="1"/>
</dbReference>
<dbReference type="Gene3D" id="3.10.170.10">
    <property type="match status" value="1"/>
</dbReference>
<evidence type="ECO:0000256" key="6">
    <source>
        <dbReference type="ARBA" id="ARBA00022729"/>
    </source>
</evidence>
<keyword evidence="10 13" id="KW-0865">Zymogen</keyword>
<keyword evidence="5 12" id="KW-0479">Metal-binding</keyword>
<evidence type="ECO:0000256" key="1">
    <source>
        <dbReference type="ARBA" id="ARBA00004613"/>
    </source>
</evidence>
<evidence type="ECO:0000256" key="2">
    <source>
        <dbReference type="ARBA" id="ARBA00006006"/>
    </source>
</evidence>
<reference evidence="15" key="1">
    <citation type="submission" date="2014-08" db="EMBL/GenBank/DDBJ databases">
        <authorList>
            <person name="Sharma Rahul"/>
            <person name="Thines Marco"/>
        </authorList>
    </citation>
    <scope>NUCLEOTIDE SEQUENCE</scope>
</reference>
<comment type="similarity">
    <text evidence="2 13">Belongs to the peptidase M36 family.</text>
</comment>
<evidence type="ECO:0000256" key="10">
    <source>
        <dbReference type="ARBA" id="ARBA00023145"/>
    </source>
</evidence>
<keyword evidence="6 13" id="KW-0732">Signal</keyword>
<dbReference type="CDD" id="cd09596">
    <property type="entry name" value="M36"/>
    <property type="match status" value="1"/>
</dbReference>
<evidence type="ECO:0000313" key="15">
    <source>
        <dbReference type="EMBL" id="CDZ96971.1"/>
    </source>
</evidence>
<comment type="cofactor">
    <cofactor evidence="12">
        <name>Zn(2+)</name>
        <dbReference type="ChEBI" id="CHEBI:29105"/>
    </cofactor>
    <text evidence="12">Binds 1 zinc ion per subunit.</text>
</comment>
<organism evidence="15">
    <name type="scientific">Phaffia rhodozyma</name>
    <name type="common">Yeast</name>
    <name type="synonym">Xanthophyllomyces dendrorhous</name>
    <dbReference type="NCBI Taxonomy" id="264483"/>
    <lineage>
        <taxon>Eukaryota</taxon>
        <taxon>Fungi</taxon>
        <taxon>Dikarya</taxon>
        <taxon>Basidiomycota</taxon>
        <taxon>Agaricomycotina</taxon>
        <taxon>Tremellomycetes</taxon>
        <taxon>Cystofilobasidiales</taxon>
        <taxon>Mrakiaceae</taxon>
        <taxon>Phaffia</taxon>
    </lineage>
</organism>
<dbReference type="EC" id="3.4.24.-" evidence="13"/>
<accession>A0A0F7SER1</accession>
<dbReference type="AlphaFoldDB" id="A0A0F7SER1"/>
<name>A0A0F7SER1_PHARH</name>
<dbReference type="GO" id="GO:0008270">
    <property type="term" value="F:zinc ion binding"/>
    <property type="evidence" value="ECO:0007669"/>
    <property type="project" value="InterPro"/>
</dbReference>
<dbReference type="InterPro" id="IPR011096">
    <property type="entry name" value="FTP_domain"/>
</dbReference>
<dbReference type="SUPFAM" id="SSF55486">
    <property type="entry name" value="Metalloproteases ('zincins'), catalytic domain"/>
    <property type="match status" value="1"/>
</dbReference>
<evidence type="ECO:0000256" key="4">
    <source>
        <dbReference type="ARBA" id="ARBA00022670"/>
    </source>
</evidence>
<proteinExistence type="inferred from homology"/>
<dbReference type="EMBL" id="LN483167">
    <property type="protein sequence ID" value="CDZ96971.1"/>
    <property type="molecule type" value="Genomic_DNA"/>
</dbReference>
<dbReference type="GO" id="GO:0005615">
    <property type="term" value="C:extracellular space"/>
    <property type="evidence" value="ECO:0007669"/>
    <property type="project" value="InterPro"/>
</dbReference>
<dbReference type="PANTHER" id="PTHR33478:SF1">
    <property type="entry name" value="EXTRACELLULAR METALLOPROTEINASE MEP"/>
    <property type="match status" value="1"/>
</dbReference>
<evidence type="ECO:0000256" key="12">
    <source>
        <dbReference type="PIRSR" id="PIRSR601842-2"/>
    </source>
</evidence>
<sequence>MLLSTLLTSSLILPLSAVAHSHSHSHANSRKTFSFGPHHSHAKFQLSASPSNGPLGGLVGRDVRSPTDVARVLLEKERGKEGVDWFLRDDSYTDRNTLITHIYARQLLHGLEVVDGDININVDASGKIISSGTSFYEGSAPTPDTLDHIKSPADIKAKAAHCATLTQTLRSTTEHFRSLLASLSPEEAEDHLVQYGHDQISFGTPDVYDDESSTKAGVVSEMGTFELDKVSQTVKELSRLYQGLCPSPIKGSLLETFHQATSFADGSIQSGAGPALLKFLALVHPDQSTIAQLHSNPSKILGSLESVFEHTLMPSGHSRTTELLSGAPGVNGPAKAWMGWIQEDGGKDVRLVWRFEVDLGSSWYEGAVEVGGDRRILTAIDWARDAPAVANKGKKGKTPAEPVVANATYNVWPWGVNDPVSGKRELVESPHDSIASPAGWHSIPLNSSPFSASTPGVINKDGWTNTTTTLGNNVFAQENWEGASNWVNNYRPLGLNGSLLFDFEYGAEEGLRPSEYIDLAVTNLFYTCNKFHDLMYRLGFDELSGNFQESNFGKGGRGGDAVIAMAQDGSGTNNANFATPPDGTHGRMRMYSWDVATPWRDGDLEAGIVIHEFAHGMSTRLTGGPANSGCLGWGEAGGMGEGWGDYLATQIRQTDATTEGKGKNTDFPMGSWAANRAGGIRNYPYSLNETVNPSTYKTLDKSGYWGVHAIGEVWAQILFVMTESLVSKHGHSKTLFPPTNTSVPNDYYVKTAEFNAQGELIKPLVPKHGNTLAVQLVVNGMKLQPCRPSFFAARDAILQADEILTGGENGCEIWSAFASRGLGPEAQIIGSTPWGGGVRNEDYDVPKGACGKSKKIN</sequence>
<dbReference type="InterPro" id="IPR001842">
    <property type="entry name" value="Peptidase_M36"/>
</dbReference>
<evidence type="ECO:0000259" key="14">
    <source>
        <dbReference type="Pfam" id="PF07504"/>
    </source>
</evidence>
<feature type="binding site" evidence="12">
    <location>
        <position position="615"/>
    </location>
    <ligand>
        <name>Zn(2+)</name>
        <dbReference type="ChEBI" id="CHEBI:29105"/>
        <note>catalytic</note>
    </ligand>
</feature>
<protein>
    <recommendedName>
        <fullName evidence="13">Extracellular metalloproteinase</fullName>
        <ecNumber evidence="13">3.4.24.-</ecNumber>
    </recommendedName>
    <alternativeName>
        <fullName evidence="13">Fungalysin</fullName>
    </alternativeName>
</protein>
<evidence type="ECO:0000256" key="5">
    <source>
        <dbReference type="ARBA" id="ARBA00022723"/>
    </source>
</evidence>
<dbReference type="Pfam" id="PF07504">
    <property type="entry name" value="FTP"/>
    <property type="match status" value="1"/>
</dbReference>
<evidence type="ECO:0000256" key="7">
    <source>
        <dbReference type="ARBA" id="ARBA00022801"/>
    </source>
</evidence>
<evidence type="ECO:0000256" key="9">
    <source>
        <dbReference type="ARBA" id="ARBA00023049"/>
    </source>
</evidence>
<evidence type="ECO:0000256" key="13">
    <source>
        <dbReference type="RuleBase" id="RU364017"/>
    </source>
</evidence>
<feature type="chain" id="PRO_5009360659" description="Extracellular metalloproteinase" evidence="13">
    <location>
        <begin position="22"/>
        <end position="857"/>
    </location>
</feature>
<keyword evidence="7 13" id="KW-0378">Hydrolase</keyword>